<accession>A0A9J6BFY3</accession>
<feature type="signal peptide" evidence="3">
    <location>
        <begin position="1"/>
        <end position="16"/>
    </location>
</feature>
<evidence type="ECO:0000256" key="2">
    <source>
        <dbReference type="ARBA" id="ARBA00022737"/>
    </source>
</evidence>
<organism evidence="4 5">
    <name type="scientific">Polypedilum vanderplanki</name>
    <name type="common">Sleeping chironomid midge</name>
    <dbReference type="NCBI Taxonomy" id="319348"/>
    <lineage>
        <taxon>Eukaryota</taxon>
        <taxon>Metazoa</taxon>
        <taxon>Ecdysozoa</taxon>
        <taxon>Arthropoda</taxon>
        <taxon>Hexapoda</taxon>
        <taxon>Insecta</taxon>
        <taxon>Pterygota</taxon>
        <taxon>Neoptera</taxon>
        <taxon>Endopterygota</taxon>
        <taxon>Diptera</taxon>
        <taxon>Nematocera</taxon>
        <taxon>Chironomoidea</taxon>
        <taxon>Chironomidae</taxon>
        <taxon>Chironominae</taxon>
        <taxon>Polypedilum</taxon>
        <taxon>Polypedilum</taxon>
    </lineage>
</organism>
<feature type="chain" id="PRO_5039898281" description="Leucine rich repeat protein" evidence="3">
    <location>
        <begin position="17"/>
        <end position="245"/>
    </location>
</feature>
<protein>
    <recommendedName>
        <fullName evidence="6">Leucine rich repeat protein</fullName>
    </recommendedName>
</protein>
<dbReference type="SUPFAM" id="SSF52058">
    <property type="entry name" value="L domain-like"/>
    <property type="match status" value="1"/>
</dbReference>
<evidence type="ECO:0008006" key="6">
    <source>
        <dbReference type="Google" id="ProtNLM"/>
    </source>
</evidence>
<dbReference type="InterPro" id="IPR032675">
    <property type="entry name" value="LRR_dom_sf"/>
</dbReference>
<comment type="caution">
    <text evidence="4">The sequence shown here is derived from an EMBL/GenBank/DDBJ whole genome shotgun (WGS) entry which is preliminary data.</text>
</comment>
<dbReference type="AlphaFoldDB" id="A0A9J6BFY3"/>
<dbReference type="Pfam" id="PF13855">
    <property type="entry name" value="LRR_8"/>
    <property type="match status" value="1"/>
</dbReference>
<proteinExistence type="predicted"/>
<dbReference type="Proteomes" id="UP001107558">
    <property type="component" value="Chromosome 4"/>
</dbReference>
<evidence type="ECO:0000313" key="5">
    <source>
        <dbReference type="Proteomes" id="UP001107558"/>
    </source>
</evidence>
<keyword evidence="2" id="KW-0677">Repeat</keyword>
<evidence type="ECO:0000256" key="1">
    <source>
        <dbReference type="ARBA" id="ARBA00022614"/>
    </source>
</evidence>
<dbReference type="OrthoDB" id="7736698at2759"/>
<keyword evidence="1" id="KW-0433">Leucine-rich repeat</keyword>
<dbReference type="Gene3D" id="3.80.10.10">
    <property type="entry name" value="Ribonuclease Inhibitor"/>
    <property type="match status" value="1"/>
</dbReference>
<evidence type="ECO:0000313" key="4">
    <source>
        <dbReference type="EMBL" id="KAG5668390.1"/>
    </source>
</evidence>
<keyword evidence="3" id="KW-0732">Signal</keyword>
<dbReference type="PANTHER" id="PTHR24366">
    <property type="entry name" value="IG(IMMUNOGLOBULIN) AND LRR(LEUCINE RICH REPEAT) DOMAINS"/>
    <property type="match status" value="1"/>
</dbReference>
<gene>
    <name evidence="4" type="ORF">PVAND_016330</name>
</gene>
<dbReference type="EMBL" id="JADBJN010000004">
    <property type="protein sequence ID" value="KAG5668390.1"/>
    <property type="molecule type" value="Genomic_DNA"/>
</dbReference>
<dbReference type="PANTHER" id="PTHR24366:SF96">
    <property type="entry name" value="LEUCINE RICH REPEAT CONTAINING 53"/>
    <property type="match status" value="1"/>
</dbReference>
<reference evidence="4" key="1">
    <citation type="submission" date="2021-03" db="EMBL/GenBank/DDBJ databases">
        <title>Chromosome level genome of the anhydrobiotic midge Polypedilum vanderplanki.</title>
        <authorList>
            <person name="Yoshida Y."/>
            <person name="Kikawada T."/>
            <person name="Gusev O."/>
        </authorList>
    </citation>
    <scope>NUCLEOTIDE SEQUENCE</scope>
    <source>
        <strain evidence="4">NIAS01</strain>
        <tissue evidence="4">Whole body or cell culture</tissue>
    </source>
</reference>
<sequence>MKFLSVFIFLIPLVSSIEITCNFLYDNWMTIGRTYQCIFINDPLITSLNTVITAVKGIHKFTMNNDNVQVLELYSYQKINYIPHGLNQIFHNIIAIKANYGRINEINKKDLEQFPKLKYLVLNENDIEYLEKDLFKFNKDLQYINFENNKINPIFPTVFDNLQQLQELHLQGNDCIKKNKFDRFGVLELIKEVKEKCLPPNLNEIINNEQDTNIEIIQNQLNVIFSKISDLEAKIEILTKNCKQA</sequence>
<name>A0A9J6BFY3_POLVA</name>
<keyword evidence="5" id="KW-1185">Reference proteome</keyword>
<evidence type="ECO:0000256" key="3">
    <source>
        <dbReference type="SAM" id="SignalP"/>
    </source>
</evidence>
<dbReference type="InterPro" id="IPR001611">
    <property type="entry name" value="Leu-rich_rpt"/>
</dbReference>